<feature type="signal peptide" evidence="2">
    <location>
        <begin position="1"/>
        <end position="18"/>
    </location>
</feature>
<feature type="compositionally biased region" description="Basic and acidic residues" evidence="1">
    <location>
        <begin position="119"/>
        <end position="150"/>
    </location>
</feature>
<comment type="caution">
    <text evidence="3">The sequence shown here is derived from an EMBL/GenBank/DDBJ whole genome shotgun (WGS) entry which is preliminary data.</text>
</comment>
<evidence type="ECO:0000256" key="2">
    <source>
        <dbReference type="SAM" id="SignalP"/>
    </source>
</evidence>
<accession>A0ABQ8NQP5</accession>
<feature type="compositionally biased region" description="Basic and acidic residues" evidence="1">
    <location>
        <begin position="81"/>
        <end position="95"/>
    </location>
</feature>
<name>A0ABQ8NQP5_PYRGI</name>
<proteinExistence type="predicted"/>
<keyword evidence="4" id="KW-1185">Reference proteome</keyword>
<organism evidence="3 4">
    <name type="scientific">Pyricularia grisea</name>
    <name type="common">Crabgrass-specific blast fungus</name>
    <name type="synonym">Magnaporthe grisea</name>
    <dbReference type="NCBI Taxonomy" id="148305"/>
    <lineage>
        <taxon>Eukaryota</taxon>
        <taxon>Fungi</taxon>
        <taxon>Dikarya</taxon>
        <taxon>Ascomycota</taxon>
        <taxon>Pezizomycotina</taxon>
        <taxon>Sordariomycetes</taxon>
        <taxon>Sordariomycetidae</taxon>
        <taxon>Magnaporthales</taxon>
        <taxon>Pyriculariaceae</taxon>
        <taxon>Pyricularia</taxon>
    </lineage>
</organism>
<gene>
    <name evidence="3" type="ORF">MCOR33_003702</name>
</gene>
<feature type="chain" id="PRO_5046851646" evidence="2">
    <location>
        <begin position="19"/>
        <end position="201"/>
    </location>
</feature>
<feature type="compositionally biased region" description="Basic and acidic residues" evidence="1">
    <location>
        <begin position="102"/>
        <end position="112"/>
    </location>
</feature>
<dbReference type="Proteomes" id="UP001059893">
    <property type="component" value="Unassembled WGS sequence"/>
</dbReference>
<protein>
    <submittedName>
        <fullName evidence="3">Uncharacterized protein</fullName>
    </submittedName>
</protein>
<evidence type="ECO:0000313" key="3">
    <source>
        <dbReference type="EMBL" id="KAI6300673.1"/>
    </source>
</evidence>
<keyword evidence="2" id="KW-0732">Signal</keyword>
<evidence type="ECO:0000256" key="1">
    <source>
        <dbReference type="SAM" id="MobiDB-lite"/>
    </source>
</evidence>
<feature type="region of interest" description="Disordered" evidence="1">
    <location>
        <begin position="56"/>
        <end position="179"/>
    </location>
</feature>
<sequence>MRLTFAFIVAALAHVACTTQVHFGENTDIIKPRSKGPLKFETPEAVYKRAEIAHWFTGSSGDGPSGGEGRREPRPPPSPKTQDRPERHAADESATARRKASAKAEREKEKAAAKAAAKAAHEKKDRQLRAEERRPPSFKTRDRLAKDAAGDRATAGNTASVTSEPEAISPATRAACEEENKRRRAEAARLRYRPLILWCGK</sequence>
<dbReference type="EMBL" id="JABSND010000049">
    <property type="protein sequence ID" value="KAI6300673.1"/>
    <property type="molecule type" value="Genomic_DNA"/>
</dbReference>
<reference evidence="3" key="1">
    <citation type="submission" date="2021-01" db="EMBL/GenBank/DDBJ databases">
        <title>Deciphering the adaptive evolutionary patterns associated with biogeogrpahic diversity in the finger millet blast pathogen Magnaporthe oryzae in Eastern Africa.</title>
        <authorList>
            <person name="Onyema G."/>
            <person name="Shittu T.A."/>
            <person name="Dodsworth S."/>
            <person name="Devilliers S."/>
            <person name="Muthumeenakshi S."/>
            <person name="Sreenivasaprasad S."/>
        </authorList>
    </citation>
    <scope>NUCLEOTIDE SEQUENCE</scope>
    <source>
        <strain evidence="3">D15/s37</strain>
    </source>
</reference>
<evidence type="ECO:0000313" key="4">
    <source>
        <dbReference type="Proteomes" id="UP001059893"/>
    </source>
</evidence>